<dbReference type="EMBL" id="ML977312">
    <property type="protein sequence ID" value="KAF2121680.1"/>
    <property type="molecule type" value="Genomic_DNA"/>
</dbReference>
<sequence>MAASTTNTTQTRDFNWADDDDDWSYEEFTANNKKISAPTLAELGPLQRPSAPEDLEYSSIALQDTTEQSQTPSTNADQNNTDLEDEELPTIDCGSTPSPPQLDELPGITSELMLYEYRSGKLPEWIITYGVYVLGYKGRQREREWDEHGELRMPRLHRGMRSPLWQEVRFEEEELDQEGWVTVVDTGPLGASSVEEPKRGIPENIDPRLLGIESTEDPMEVDVEKDSEEEGSHFGYLL</sequence>
<feature type="region of interest" description="Disordered" evidence="1">
    <location>
        <begin position="86"/>
        <end position="105"/>
    </location>
</feature>
<feature type="compositionally biased region" description="Acidic residues" evidence="1">
    <location>
        <begin position="214"/>
        <end position="229"/>
    </location>
</feature>
<reference evidence="2" key="1">
    <citation type="journal article" date="2020" name="Stud. Mycol.">
        <title>101 Dothideomycetes genomes: a test case for predicting lifestyles and emergence of pathogens.</title>
        <authorList>
            <person name="Haridas S."/>
            <person name="Albert R."/>
            <person name="Binder M."/>
            <person name="Bloem J."/>
            <person name="Labutti K."/>
            <person name="Salamov A."/>
            <person name="Andreopoulos B."/>
            <person name="Baker S."/>
            <person name="Barry K."/>
            <person name="Bills G."/>
            <person name="Bluhm B."/>
            <person name="Cannon C."/>
            <person name="Castanera R."/>
            <person name="Culley D."/>
            <person name="Daum C."/>
            <person name="Ezra D."/>
            <person name="Gonzalez J."/>
            <person name="Henrissat B."/>
            <person name="Kuo A."/>
            <person name="Liang C."/>
            <person name="Lipzen A."/>
            <person name="Lutzoni F."/>
            <person name="Magnuson J."/>
            <person name="Mondo S."/>
            <person name="Nolan M."/>
            <person name="Ohm R."/>
            <person name="Pangilinan J."/>
            <person name="Park H.-J."/>
            <person name="Ramirez L."/>
            <person name="Alfaro M."/>
            <person name="Sun H."/>
            <person name="Tritt A."/>
            <person name="Yoshinaga Y."/>
            <person name="Zwiers L.-H."/>
            <person name="Turgeon B."/>
            <person name="Goodwin S."/>
            <person name="Spatafora J."/>
            <person name="Crous P."/>
            <person name="Grigoriev I."/>
        </authorList>
    </citation>
    <scope>NUCLEOTIDE SEQUENCE</scope>
    <source>
        <strain evidence="2">CBS 627.86</strain>
    </source>
</reference>
<evidence type="ECO:0000313" key="3">
    <source>
        <dbReference type="Proteomes" id="UP000799770"/>
    </source>
</evidence>
<feature type="region of interest" description="Disordered" evidence="1">
    <location>
        <begin position="1"/>
        <end position="20"/>
    </location>
</feature>
<protein>
    <submittedName>
        <fullName evidence="2">Uncharacterized protein</fullName>
    </submittedName>
</protein>
<name>A0A6A5ZPQ4_9PLEO</name>
<dbReference type="AlphaFoldDB" id="A0A6A5ZPQ4"/>
<evidence type="ECO:0000313" key="2">
    <source>
        <dbReference type="EMBL" id="KAF2121680.1"/>
    </source>
</evidence>
<gene>
    <name evidence="2" type="ORF">BDV96DRAFT_594853</name>
</gene>
<dbReference type="Proteomes" id="UP000799770">
    <property type="component" value="Unassembled WGS sequence"/>
</dbReference>
<accession>A0A6A5ZPQ4</accession>
<organism evidence="2 3">
    <name type="scientific">Lophiotrema nucula</name>
    <dbReference type="NCBI Taxonomy" id="690887"/>
    <lineage>
        <taxon>Eukaryota</taxon>
        <taxon>Fungi</taxon>
        <taxon>Dikarya</taxon>
        <taxon>Ascomycota</taxon>
        <taxon>Pezizomycotina</taxon>
        <taxon>Dothideomycetes</taxon>
        <taxon>Pleosporomycetidae</taxon>
        <taxon>Pleosporales</taxon>
        <taxon>Lophiotremataceae</taxon>
        <taxon>Lophiotrema</taxon>
    </lineage>
</organism>
<feature type="compositionally biased region" description="Polar residues" evidence="1">
    <location>
        <begin position="60"/>
        <end position="81"/>
    </location>
</feature>
<evidence type="ECO:0000256" key="1">
    <source>
        <dbReference type="SAM" id="MobiDB-lite"/>
    </source>
</evidence>
<feature type="compositionally biased region" description="Polar residues" evidence="1">
    <location>
        <begin position="1"/>
        <end position="13"/>
    </location>
</feature>
<feature type="region of interest" description="Disordered" evidence="1">
    <location>
        <begin position="213"/>
        <end position="238"/>
    </location>
</feature>
<keyword evidence="3" id="KW-1185">Reference proteome</keyword>
<proteinExistence type="predicted"/>
<feature type="region of interest" description="Disordered" evidence="1">
    <location>
        <begin position="40"/>
        <end position="81"/>
    </location>
</feature>